<dbReference type="Proteomes" id="UP000015105">
    <property type="component" value="Chromosome 5D"/>
</dbReference>
<sequence>MAWAIPRPKKGSTIILEAVADQETWIWHAFFGMPGSLNDINVVNRSPLMNKIANGELPPVQFVANGRTYNYGYYLADDIYPKWQTFVKPLKKPEGKKNLDFHNAQAAARKDVERAFGILQAQFAIVRGPARFWDQKMLWYI</sequence>
<reference evidence="2" key="1">
    <citation type="journal article" date="2014" name="Science">
        <title>Ancient hybridizations among the ancestral genomes of bread wheat.</title>
        <authorList>
            <consortium name="International Wheat Genome Sequencing Consortium,"/>
            <person name="Marcussen T."/>
            <person name="Sandve S.R."/>
            <person name="Heier L."/>
            <person name="Spannagl M."/>
            <person name="Pfeifer M."/>
            <person name="Jakobsen K.S."/>
            <person name="Wulff B.B."/>
            <person name="Steuernagel B."/>
            <person name="Mayer K.F."/>
            <person name="Olsen O.A."/>
        </authorList>
    </citation>
    <scope>NUCLEOTIDE SEQUENCE [LARGE SCALE GENOMIC DNA]</scope>
    <source>
        <strain evidence="2">cv. AL8/78</strain>
    </source>
</reference>
<accession>A0A453KZ48</accession>
<evidence type="ECO:0000313" key="1">
    <source>
        <dbReference type="EnsemblPlants" id="AET5Gv20569300.1"/>
    </source>
</evidence>
<protein>
    <recommendedName>
        <fullName evidence="3">DDE Tnp4 domain-containing protein</fullName>
    </recommendedName>
</protein>
<dbReference type="PANTHER" id="PTHR47150:SF6">
    <property type="entry name" value="OS01G0872900 PROTEIN"/>
    <property type="match status" value="1"/>
</dbReference>
<dbReference type="AlphaFoldDB" id="A0A453KZ48"/>
<dbReference type="Gramene" id="AET5Gv20569300.1">
    <property type="protein sequence ID" value="AET5Gv20569300.1"/>
    <property type="gene ID" value="AET5Gv20569300"/>
</dbReference>
<dbReference type="InterPro" id="IPR006912">
    <property type="entry name" value="Harbinger_derived_prot"/>
</dbReference>
<dbReference type="EnsemblPlants" id="AET5Gv20569300.1">
    <property type="protein sequence ID" value="AET5Gv20569300.1"/>
    <property type="gene ID" value="AET5Gv20569300"/>
</dbReference>
<reference evidence="1" key="5">
    <citation type="journal article" date="2021" name="G3 (Bethesda)">
        <title>Aegilops tauschii genome assembly Aet v5.0 features greater sequence contiguity and improved annotation.</title>
        <authorList>
            <person name="Wang L."/>
            <person name="Zhu T."/>
            <person name="Rodriguez J.C."/>
            <person name="Deal K.R."/>
            <person name="Dubcovsky J."/>
            <person name="McGuire P.E."/>
            <person name="Lux T."/>
            <person name="Spannagl M."/>
            <person name="Mayer K.F.X."/>
            <person name="Baldrich P."/>
            <person name="Meyers B.C."/>
            <person name="Huo N."/>
            <person name="Gu Y.Q."/>
            <person name="Zhou H."/>
            <person name="Devos K.M."/>
            <person name="Bennetzen J.L."/>
            <person name="Unver T."/>
            <person name="Budak H."/>
            <person name="Gulick P.J."/>
            <person name="Galiba G."/>
            <person name="Kalapos B."/>
            <person name="Nelson D.R."/>
            <person name="Li P."/>
            <person name="You F.M."/>
            <person name="Luo M.C."/>
            <person name="Dvorak J."/>
        </authorList>
    </citation>
    <scope>NUCLEOTIDE SEQUENCE [LARGE SCALE GENOMIC DNA]</scope>
    <source>
        <strain evidence="1">cv. AL8/78</strain>
    </source>
</reference>
<name>A0A453KZ48_AEGTS</name>
<dbReference type="PANTHER" id="PTHR47150">
    <property type="entry name" value="OS12G0169200 PROTEIN"/>
    <property type="match status" value="1"/>
</dbReference>
<evidence type="ECO:0008006" key="3">
    <source>
        <dbReference type="Google" id="ProtNLM"/>
    </source>
</evidence>
<reference evidence="1" key="4">
    <citation type="submission" date="2019-03" db="UniProtKB">
        <authorList>
            <consortium name="EnsemblPlants"/>
        </authorList>
    </citation>
    <scope>IDENTIFICATION</scope>
</reference>
<proteinExistence type="predicted"/>
<dbReference type="STRING" id="200361.A0A453KZ48"/>
<dbReference type="Pfam" id="PF04827">
    <property type="entry name" value="Plant_tran"/>
    <property type="match status" value="1"/>
</dbReference>
<reference evidence="2" key="2">
    <citation type="journal article" date="2017" name="Nat. Plants">
        <title>The Aegilops tauschii genome reveals multiple impacts of transposons.</title>
        <authorList>
            <person name="Zhao G."/>
            <person name="Zou C."/>
            <person name="Li K."/>
            <person name="Wang K."/>
            <person name="Li T."/>
            <person name="Gao L."/>
            <person name="Zhang X."/>
            <person name="Wang H."/>
            <person name="Yang Z."/>
            <person name="Liu X."/>
            <person name="Jiang W."/>
            <person name="Mao L."/>
            <person name="Kong X."/>
            <person name="Jiao Y."/>
            <person name="Jia J."/>
        </authorList>
    </citation>
    <scope>NUCLEOTIDE SEQUENCE [LARGE SCALE GENOMIC DNA]</scope>
    <source>
        <strain evidence="2">cv. AL8/78</strain>
    </source>
</reference>
<evidence type="ECO:0000313" key="2">
    <source>
        <dbReference type="Proteomes" id="UP000015105"/>
    </source>
</evidence>
<organism evidence="1 2">
    <name type="scientific">Aegilops tauschii subsp. strangulata</name>
    <name type="common">Goatgrass</name>
    <dbReference type="NCBI Taxonomy" id="200361"/>
    <lineage>
        <taxon>Eukaryota</taxon>
        <taxon>Viridiplantae</taxon>
        <taxon>Streptophyta</taxon>
        <taxon>Embryophyta</taxon>
        <taxon>Tracheophyta</taxon>
        <taxon>Spermatophyta</taxon>
        <taxon>Magnoliopsida</taxon>
        <taxon>Liliopsida</taxon>
        <taxon>Poales</taxon>
        <taxon>Poaceae</taxon>
        <taxon>BOP clade</taxon>
        <taxon>Pooideae</taxon>
        <taxon>Triticodae</taxon>
        <taxon>Triticeae</taxon>
        <taxon>Triticinae</taxon>
        <taxon>Aegilops</taxon>
    </lineage>
</organism>
<reference evidence="1" key="3">
    <citation type="journal article" date="2017" name="Nature">
        <title>Genome sequence of the progenitor of the wheat D genome Aegilops tauschii.</title>
        <authorList>
            <person name="Luo M.C."/>
            <person name="Gu Y.Q."/>
            <person name="Puiu D."/>
            <person name="Wang H."/>
            <person name="Twardziok S.O."/>
            <person name="Deal K.R."/>
            <person name="Huo N."/>
            <person name="Zhu T."/>
            <person name="Wang L."/>
            <person name="Wang Y."/>
            <person name="McGuire P.E."/>
            <person name="Liu S."/>
            <person name="Long H."/>
            <person name="Ramasamy R.K."/>
            <person name="Rodriguez J.C."/>
            <person name="Van S.L."/>
            <person name="Yuan L."/>
            <person name="Wang Z."/>
            <person name="Xia Z."/>
            <person name="Xiao L."/>
            <person name="Anderson O.D."/>
            <person name="Ouyang S."/>
            <person name="Liang Y."/>
            <person name="Zimin A.V."/>
            <person name="Pertea G."/>
            <person name="Qi P."/>
            <person name="Bennetzen J.L."/>
            <person name="Dai X."/>
            <person name="Dawson M.W."/>
            <person name="Muller H.G."/>
            <person name="Kugler K."/>
            <person name="Rivarola-Duarte L."/>
            <person name="Spannagl M."/>
            <person name="Mayer K.F.X."/>
            <person name="Lu F.H."/>
            <person name="Bevan M.W."/>
            <person name="Leroy P."/>
            <person name="Li P."/>
            <person name="You F.M."/>
            <person name="Sun Q."/>
            <person name="Liu Z."/>
            <person name="Lyons E."/>
            <person name="Wicker T."/>
            <person name="Salzberg S.L."/>
            <person name="Devos K.M."/>
            <person name="Dvorak J."/>
        </authorList>
    </citation>
    <scope>NUCLEOTIDE SEQUENCE [LARGE SCALE GENOMIC DNA]</scope>
    <source>
        <strain evidence="1">cv. AL8/78</strain>
    </source>
</reference>
<keyword evidence="2" id="KW-1185">Reference proteome</keyword>